<dbReference type="Gene3D" id="2.40.160.210">
    <property type="entry name" value="Acyl-CoA thioesterase, double hotdog domain"/>
    <property type="match status" value="1"/>
</dbReference>
<dbReference type="InterPro" id="IPR049450">
    <property type="entry name" value="ACOT8-like_C"/>
</dbReference>
<dbReference type="InterPro" id="IPR029069">
    <property type="entry name" value="HotDog_dom_sf"/>
</dbReference>
<dbReference type="Pfam" id="PF13622">
    <property type="entry name" value="4HBT_3"/>
    <property type="match status" value="1"/>
</dbReference>
<keyword evidence="4" id="KW-1185">Reference proteome</keyword>
<evidence type="ECO:0000259" key="1">
    <source>
        <dbReference type="Pfam" id="PF13622"/>
    </source>
</evidence>
<dbReference type="InterPro" id="IPR042171">
    <property type="entry name" value="Acyl-CoA_hotdog"/>
</dbReference>
<dbReference type="eggNOG" id="COG1946">
    <property type="taxonomic scope" value="Bacteria"/>
</dbReference>
<dbReference type="SUPFAM" id="SSF54637">
    <property type="entry name" value="Thioesterase/thiol ester dehydrase-isomerase"/>
    <property type="match status" value="2"/>
</dbReference>
<dbReference type="OrthoDB" id="5418286at2"/>
<gene>
    <name evidence="3" type="ORF">SAMN05414137_12399</name>
</gene>
<evidence type="ECO:0000313" key="3">
    <source>
        <dbReference type="EMBL" id="SEM31310.1"/>
    </source>
</evidence>
<dbReference type="AlphaFoldDB" id="A0A1H7XBY6"/>
<reference evidence="4" key="1">
    <citation type="submission" date="2016-10" db="EMBL/GenBank/DDBJ databases">
        <authorList>
            <person name="Varghese N."/>
        </authorList>
    </citation>
    <scope>NUCLEOTIDE SEQUENCE [LARGE SCALE GENOMIC DNA]</scope>
    <source>
        <strain evidence="4">DSM 45096 / BCRC 16803 / CGMCC 4.1857 / CIP 109030 / JCM 12277 / KCTC 19219 / NBRC 100920 / 33214</strain>
    </source>
</reference>
<dbReference type="STRING" id="235985.SAMN05414137_12399"/>
<organism evidence="3 4">
    <name type="scientific">Streptacidiphilus jiangxiensis</name>
    <dbReference type="NCBI Taxonomy" id="235985"/>
    <lineage>
        <taxon>Bacteria</taxon>
        <taxon>Bacillati</taxon>
        <taxon>Actinomycetota</taxon>
        <taxon>Actinomycetes</taxon>
        <taxon>Kitasatosporales</taxon>
        <taxon>Streptomycetaceae</taxon>
        <taxon>Streptacidiphilus</taxon>
    </lineage>
</organism>
<proteinExistence type="predicted"/>
<evidence type="ECO:0000313" key="4">
    <source>
        <dbReference type="Proteomes" id="UP000183015"/>
    </source>
</evidence>
<dbReference type="Proteomes" id="UP000183015">
    <property type="component" value="Unassembled WGS sequence"/>
</dbReference>
<dbReference type="PANTHER" id="PTHR38110:SF1">
    <property type="entry name" value="THIOESTERASE DOMAIN-CONTAINING PROTEIN"/>
    <property type="match status" value="1"/>
</dbReference>
<feature type="domain" description="Acyl-CoA thioesterase-like C-terminal" evidence="2">
    <location>
        <begin position="142"/>
        <end position="274"/>
    </location>
</feature>
<dbReference type="Pfam" id="PF20789">
    <property type="entry name" value="4HBT_3C"/>
    <property type="match status" value="1"/>
</dbReference>
<accession>A0A1H7XBY6</accession>
<evidence type="ECO:0000259" key="2">
    <source>
        <dbReference type="Pfam" id="PF20789"/>
    </source>
</evidence>
<dbReference type="InterPro" id="IPR052389">
    <property type="entry name" value="Sec_Metab_Biosynth-Assoc"/>
</dbReference>
<protein>
    <submittedName>
        <fullName evidence="3">Acyl-CoA thioesterase</fullName>
    </submittedName>
</protein>
<name>A0A1H7XBY6_STRJI</name>
<dbReference type="PANTHER" id="PTHR38110">
    <property type="entry name" value="CHROMOSOME 23, WHOLE GENOME SHOTGUN SEQUENCE"/>
    <property type="match status" value="1"/>
</dbReference>
<sequence>MTEFEQGTAVARRAGAPGVYDAELDAGWRIGGGINGGLLLSLVGRALGDHLGEAGGHPQPVSLSGYYVSPSRPGPAEVHVEQIRSGRTLSTGAATLRQTADDGTSVERLRVLAGYGDLSRSDEDVRTSAKPPQLPPVEQCIGTDAAPPQFLASAELLQRLDLRLDPAYVGWALGKPSGEGKIQGWLRMADGHEPDPLLLLFAVDALPPTTFDLGLFGWTPTVELTVHVRALPAPGWLRVVHSTRNLAGGFLEEDCEIWDSNDRLVAQSRQLAVVPR</sequence>
<feature type="domain" description="Acyl-CoA thioesterase-like N-terminal HotDog" evidence="1">
    <location>
        <begin position="25"/>
        <end position="107"/>
    </location>
</feature>
<dbReference type="InterPro" id="IPR049449">
    <property type="entry name" value="TesB_ACOT8-like_N"/>
</dbReference>
<dbReference type="RefSeq" id="WP_042458248.1">
    <property type="nucleotide sequence ID" value="NZ_BBPN01000051.1"/>
</dbReference>
<dbReference type="EMBL" id="FOAZ01000023">
    <property type="protein sequence ID" value="SEM31310.1"/>
    <property type="molecule type" value="Genomic_DNA"/>
</dbReference>